<comment type="caution">
    <text evidence="2">The sequence shown here is derived from an EMBL/GenBank/DDBJ whole genome shotgun (WGS) entry which is preliminary data.</text>
</comment>
<reference evidence="2" key="2">
    <citation type="submission" date="2023-01" db="EMBL/GenBank/DDBJ databases">
        <title>Draft genome sequence of Pseudoalteromonas tetraodonis strain NBRC 103034.</title>
        <authorList>
            <person name="Sun Q."/>
            <person name="Mori K."/>
        </authorList>
    </citation>
    <scope>NUCLEOTIDE SEQUENCE</scope>
    <source>
        <strain evidence="2">NBRC 103034</strain>
    </source>
</reference>
<evidence type="ECO:0000259" key="1">
    <source>
        <dbReference type="PROSITE" id="PS51192"/>
    </source>
</evidence>
<organism evidence="2 3">
    <name type="scientific">Pseudoalteromonas tetraodonis GFC</name>
    <dbReference type="NCBI Taxonomy" id="1315271"/>
    <lineage>
        <taxon>Bacteria</taxon>
        <taxon>Pseudomonadati</taxon>
        <taxon>Pseudomonadota</taxon>
        <taxon>Gammaproteobacteria</taxon>
        <taxon>Alteromonadales</taxon>
        <taxon>Pseudoalteromonadaceae</taxon>
        <taxon>Pseudoalteromonas</taxon>
    </lineage>
</organism>
<dbReference type="InterPro" id="IPR027417">
    <property type="entry name" value="P-loop_NTPase"/>
</dbReference>
<dbReference type="InterPro" id="IPR001650">
    <property type="entry name" value="Helicase_C-like"/>
</dbReference>
<dbReference type="SMART" id="SM00490">
    <property type="entry name" value="HELICc"/>
    <property type="match status" value="1"/>
</dbReference>
<reference evidence="2" key="1">
    <citation type="journal article" date="2014" name="Int. J. Syst. Evol. Microbiol.">
        <title>Complete genome sequence of Corynebacterium casei LMG S-19264T (=DSM 44701T), isolated from a smear-ripened cheese.</title>
        <authorList>
            <consortium name="US DOE Joint Genome Institute (JGI-PGF)"/>
            <person name="Walter F."/>
            <person name="Albersmeier A."/>
            <person name="Kalinowski J."/>
            <person name="Ruckert C."/>
        </authorList>
    </citation>
    <scope>NUCLEOTIDE SEQUENCE</scope>
    <source>
        <strain evidence="2">NBRC 103034</strain>
    </source>
</reference>
<dbReference type="SUPFAM" id="SSF52540">
    <property type="entry name" value="P-loop containing nucleoside triphosphate hydrolases"/>
    <property type="match status" value="2"/>
</dbReference>
<gene>
    <name evidence="2" type="ORF">GCM10007914_29930</name>
</gene>
<dbReference type="InterPro" id="IPR006935">
    <property type="entry name" value="Helicase/UvrB_N"/>
</dbReference>
<evidence type="ECO:0000313" key="3">
    <source>
        <dbReference type="Proteomes" id="UP001161408"/>
    </source>
</evidence>
<dbReference type="Gene3D" id="3.40.50.10810">
    <property type="entry name" value="Tandem AAA-ATPase domain"/>
    <property type="match status" value="2"/>
</dbReference>
<dbReference type="GO" id="GO:0003677">
    <property type="term" value="F:DNA binding"/>
    <property type="evidence" value="ECO:0007669"/>
    <property type="project" value="InterPro"/>
</dbReference>
<dbReference type="Pfam" id="PF04851">
    <property type="entry name" value="ResIII"/>
    <property type="match status" value="1"/>
</dbReference>
<dbReference type="InterPro" id="IPR014001">
    <property type="entry name" value="Helicase_ATP-bd"/>
</dbReference>
<dbReference type="AlphaFoldDB" id="A0AA37W3N8"/>
<dbReference type="GO" id="GO:0005524">
    <property type="term" value="F:ATP binding"/>
    <property type="evidence" value="ECO:0007669"/>
    <property type="project" value="InterPro"/>
</dbReference>
<dbReference type="RefSeq" id="WP_167378577.1">
    <property type="nucleotide sequence ID" value="NZ_BJXY01000008.1"/>
</dbReference>
<dbReference type="PANTHER" id="PTHR45629">
    <property type="entry name" value="SNF2/RAD54 FAMILY MEMBER"/>
    <property type="match status" value="1"/>
</dbReference>
<evidence type="ECO:0000313" key="2">
    <source>
        <dbReference type="EMBL" id="GLQ04112.1"/>
    </source>
</evidence>
<dbReference type="Pfam" id="PF00271">
    <property type="entry name" value="Helicase_C"/>
    <property type="match status" value="1"/>
</dbReference>
<dbReference type="PANTHER" id="PTHR45629:SF7">
    <property type="entry name" value="DNA EXCISION REPAIR PROTEIN ERCC-6-RELATED"/>
    <property type="match status" value="1"/>
</dbReference>
<dbReference type="GO" id="GO:0016787">
    <property type="term" value="F:hydrolase activity"/>
    <property type="evidence" value="ECO:0007669"/>
    <property type="project" value="InterPro"/>
</dbReference>
<dbReference type="InterPro" id="IPR038718">
    <property type="entry name" value="SNF2-like_sf"/>
</dbReference>
<dbReference type="SMART" id="SM00487">
    <property type="entry name" value="DEXDc"/>
    <property type="match status" value="1"/>
</dbReference>
<proteinExistence type="predicted"/>
<sequence>MSNFLGWEKVAEIIKDTLGFNERLNSTQKESVNAILDRIADTGVIIADEVGMGKTRIAVELIHAVKQAGGRAAIIVPTTLGFQWQKELNDREADLAPQHTVNSLWRFMSAWADCDKQEHWDKQSVILLSQNFANWRIGGNSHSSRWALLPEVYAQWRKAKNNRLPNGYNSHEDLKYMDAKYCARRIVEQTYYLSNNDPRKKILNCIIENFEWGVNSFGGDNFSAGSEYRDLLEKTVGLGLGSFDLVVIDEAHKSRGESSSLSRILNEIIIQNDNGRRLAMTATPVELNVEQWQQMLNRIELSESDQQPILKSVDNYAKAVAKLKLYWKVDEQSRLSFQRAARAFENSLKPYLLRRDKRQDPTIQKFHSVSNLPINEYRKHTQVEIKVEELSEQWKQIVCSVEGLSAASIMQDATSKRARLTLANGHGIAGIIDNSAYSSPQGDDDELENDLNNDDSKKLQRAHWWKKQITEVYASGDESLYQHPALLKVISEIENNLMLGQKALVFGKLTKPMRILVNLLNAREMLRRLDKNEFWPQTKIHISDKENDDSEVHAAKFASKQLGLNWSINEINDRLKRQYEKHANQVDQTKQHLIENIEHSISLLDTRCEQLFKAFKKSVEQACSEEHSVLTFMTRAIYELSDSSDFNLTSEEVAQGFIDLMGAVTAENEGDADGDGQLDEKEASKLWPCIEARVKEEYEHVRGGMARLMYGNTSAASRRMLQLGFNRKNSFPNVLVAQSVVGREGLNLHQACRFVYLLHPEWNPGVVEQQIGRVDRLGSRWEKEFSEQQEQGGELPFIEIKQVIFKGTYDEYNWQVLHARWDQLRSQLHGVVIPISERDDAFSHYYDELCLAAPDFTP</sequence>
<dbReference type="PROSITE" id="PS51192">
    <property type="entry name" value="HELICASE_ATP_BIND_1"/>
    <property type="match status" value="1"/>
</dbReference>
<dbReference type="EMBL" id="BSNE01000020">
    <property type="protein sequence ID" value="GLQ04112.1"/>
    <property type="molecule type" value="Genomic_DNA"/>
</dbReference>
<dbReference type="Gene3D" id="3.40.50.300">
    <property type="entry name" value="P-loop containing nucleotide triphosphate hydrolases"/>
    <property type="match status" value="1"/>
</dbReference>
<dbReference type="Proteomes" id="UP001161408">
    <property type="component" value="Unassembled WGS sequence"/>
</dbReference>
<name>A0AA37W3N8_9GAMM</name>
<accession>A0AA37W3N8</accession>
<protein>
    <recommendedName>
        <fullName evidence="1">Helicase ATP-binding domain-containing protein</fullName>
    </recommendedName>
</protein>
<feature type="domain" description="Helicase ATP-binding" evidence="1">
    <location>
        <begin position="35"/>
        <end position="302"/>
    </location>
</feature>
<keyword evidence="3" id="KW-1185">Reference proteome</keyword>
<dbReference type="InterPro" id="IPR050496">
    <property type="entry name" value="SNF2_RAD54_helicase_repair"/>
</dbReference>